<reference evidence="2" key="2">
    <citation type="submission" date="2025-09" db="UniProtKB">
        <authorList>
            <consortium name="Ensembl"/>
        </authorList>
    </citation>
    <scope>IDENTIFICATION</scope>
</reference>
<feature type="region of interest" description="Disordered" evidence="1">
    <location>
        <begin position="58"/>
        <end position="99"/>
    </location>
</feature>
<evidence type="ECO:0000256" key="1">
    <source>
        <dbReference type="SAM" id="MobiDB-lite"/>
    </source>
</evidence>
<dbReference type="AlphaFoldDB" id="A0A3B3VKK2"/>
<name>A0A3B3VKK2_9TELE</name>
<proteinExistence type="predicted"/>
<dbReference type="STRING" id="48699.ENSPLAP00000025462"/>
<evidence type="ECO:0000313" key="2">
    <source>
        <dbReference type="Ensembl" id="ENSPLAP00000025462.1"/>
    </source>
</evidence>
<organism evidence="2 3">
    <name type="scientific">Poecilia latipinna</name>
    <name type="common">sailfin molly</name>
    <dbReference type="NCBI Taxonomy" id="48699"/>
    <lineage>
        <taxon>Eukaryota</taxon>
        <taxon>Metazoa</taxon>
        <taxon>Chordata</taxon>
        <taxon>Craniata</taxon>
        <taxon>Vertebrata</taxon>
        <taxon>Euteleostomi</taxon>
        <taxon>Actinopterygii</taxon>
        <taxon>Neopterygii</taxon>
        <taxon>Teleostei</taxon>
        <taxon>Neoteleostei</taxon>
        <taxon>Acanthomorphata</taxon>
        <taxon>Ovalentaria</taxon>
        <taxon>Atherinomorphae</taxon>
        <taxon>Cyprinodontiformes</taxon>
        <taxon>Poeciliidae</taxon>
        <taxon>Poeciliinae</taxon>
        <taxon>Poecilia</taxon>
    </lineage>
</organism>
<dbReference type="Ensembl" id="ENSPLAT00000000777.1">
    <property type="protein sequence ID" value="ENSPLAP00000025462.1"/>
    <property type="gene ID" value="ENSPLAG00000012495.1"/>
</dbReference>
<dbReference type="Proteomes" id="UP000261500">
    <property type="component" value="Unplaced"/>
</dbReference>
<evidence type="ECO:0000313" key="3">
    <source>
        <dbReference type="Proteomes" id="UP000261500"/>
    </source>
</evidence>
<protein>
    <submittedName>
        <fullName evidence="2">Uncharacterized protein</fullName>
    </submittedName>
</protein>
<keyword evidence="3" id="KW-1185">Reference proteome</keyword>
<sequence>QTYWGGAHPGSQQCGCGLQGDCLDPQHYCNCDADRLECHLSTPAYPCKVVGELMVPISSSHHSRGGEHPGQIASPSQSNTKTHRTKTHTHTLLCKDNLL</sequence>
<reference evidence="2" key="1">
    <citation type="submission" date="2025-08" db="UniProtKB">
        <authorList>
            <consortium name="Ensembl"/>
        </authorList>
    </citation>
    <scope>IDENTIFICATION</scope>
</reference>
<accession>A0A3B3VKK2</accession>
<dbReference type="GeneTree" id="ENSGT01110000271710"/>